<evidence type="ECO:0000313" key="4">
    <source>
        <dbReference type="EMBL" id="KAA0175090.1"/>
    </source>
</evidence>
<feature type="domain" description="Tyrosine specific protein phosphatases" evidence="2">
    <location>
        <begin position="50"/>
        <end position="108"/>
    </location>
</feature>
<dbReference type="PANTHER" id="PTHR46377">
    <property type="entry name" value="DUAL SPECIFICITY PROTEIN PHOSPHATASE 19"/>
    <property type="match status" value="1"/>
</dbReference>
<dbReference type="InterPro" id="IPR020422">
    <property type="entry name" value="TYR_PHOSPHATASE_DUAL_dom"/>
</dbReference>
<dbReference type="GO" id="GO:0005737">
    <property type="term" value="C:cytoplasm"/>
    <property type="evidence" value="ECO:0007669"/>
    <property type="project" value="TreeGrafter"/>
</dbReference>
<evidence type="ECO:0000313" key="6">
    <source>
        <dbReference type="Proteomes" id="UP000323011"/>
    </source>
</evidence>
<protein>
    <recommendedName>
        <fullName evidence="7">Protein-tyrosine-phosphatase</fullName>
    </recommendedName>
</protein>
<dbReference type="PROSITE" id="PS50056">
    <property type="entry name" value="TYR_PHOSPHATASE_2"/>
    <property type="match status" value="1"/>
</dbReference>
<accession>A0A5A8EGN2</accession>
<dbReference type="InterPro" id="IPR000340">
    <property type="entry name" value="Dual-sp_phosphatase_cat-dom"/>
</dbReference>
<gene>
    <name evidence="4" type="ORF">FNF27_03388</name>
    <name evidence="3" type="ORF">FNF29_05651</name>
</gene>
<reference evidence="5 6" key="1">
    <citation type="submission" date="2019-07" db="EMBL/GenBank/DDBJ databases">
        <title>Genomes of Cafeteria roenbergensis.</title>
        <authorList>
            <person name="Fischer M.G."/>
            <person name="Hackl T."/>
            <person name="Roman M."/>
        </authorList>
    </citation>
    <scope>NUCLEOTIDE SEQUENCE [LARGE SCALE GENOMIC DNA]</scope>
    <source>
        <strain evidence="3 6">BVI</strain>
        <strain evidence="4 5">E4-10P</strain>
    </source>
</reference>
<dbReference type="OMA" id="VEFITIR"/>
<dbReference type="CDD" id="cd14498">
    <property type="entry name" value="DSP"/>
    <property type="match status" value="1"/>
</dbReference>
<comment type="caution">
    <text evidence="4">The sequence shown here is derived from an EMBL/GenBank/DDBJ whole genome shotgun (WGS) entry which is preliminary data.</text>
</comment>
<dbReference type="SMART" id="SM00195">
    <property type="entry name" value="DSPc"/>
    <property type="match status" value="1"/>
</dbReference>
<dbReference type="Proteomes" id="UP000322899">
    <property type="component" value="Unassembled WGS sequence"/>
</dbReference>
<dbReference type="Proteomes" id="UP000323011">
    <property type="component" value="Unassembled WGS sequence"/>
</dbReference>
<dbReference type="Pfam" id="PF00782">
    <property type="entry name" value="DSPc"/>
    <property type="match status" value="1"/>
</dbReference>
<keyword evidence="6" id="KW-1185">Reference proteome</keyword>
<dbReference type="OrthoDB" id="165342at2759"/>
<proteinExistence type="predicted"/>
<dbReference type="PROSITE" id="PS50054">
    <property type="entry name" value="TYR_PHOSPHATASE_DUAL"/>
    <property type="match status" value="1"/>
</dbReference>
<dbReference type="EMBL" id="VLTN01000039">
    <property type="protein sequence ID" value="KAA0149825.1"/>
    <property type="molecule type" value="Genomic_DNA"/>
</dbReference>
<feature type="domain" description="Tyrosine-protein phosphatase" evidence="1">
    <location>
        <begin position="1"/>
        <end position="129"/>
    </location>
</feature>
<evidence type="ECO:0000313" key="5">
    <source>
        <dbReference type="Proteomes" id="UP000322899"/>
    </source>
</evidence>
<dbReference type="EMBL" id="VLTO01000016">
    <property type="protein sequence ID" value="KAA0175090.1"/>
    <property type="molecule type" value="Genomic_DNA"/>
</dbReference>
<dbReference type="SUPFAM" id="SSF52799">
    <property type="entry name" value="(Phosphotyrosine protein) phosphatases II"/>
    <property type="match status" value="1"/>
</dbReference>
<dbReference type="Gene3D" id="3.90.190.10">
    <property type="entry name" value="Protein tyrosine phosphatase superfamily"/>
    <property type="match status" value="1"/>
</dbReference>
<sequence length="189" mass="20715">MDDARAAGSLHALGITHVLNMARTVRCYHPDEFMYTHIEIDDSPRQDIRPHFAEAFAAIDEAARSDRGILVHCVAGISRSVTAVVAWLVEREGSTLACALARVRRLRPIIDPNPGFRLALAEHEIAVRGSSSVADGTDDFWDFSPWNELRVRAKRDPPPPPLPCPAACARKSLVCLAGCTCIEVFPSCD</sequence>
<name>A0A5A8EGN2_CAFRO</name>
<dbReference type="InterPro" id="IPR000387">
    <property type="entry name" value="Tyr_Pase_dom"/>
</dbReference>
<dbReference type="PANTHER" id="PTHR46377:SF5">
    <property type="entry name" value="DUAL SPECIFICITY PHOSPHATASE"/>
    <property type="match status" value="1"/>
</dbReference>
<organism evidence="4 5">
    <name type="scientific">Cafeteria roenbergensis</name>
    <name type="common">Marine flagellate</name>
    <dbReference type="NCBI Taxonomy" id="33653"/>
    <lineage>
        <taxon>Eukaryota</taxon>
        <taxon>Sar</taxon>
        <taxon>Stramenopiles</taxon>
        <taxon>Bigyra</taxon>
        <taxon>Opalozoa</taxon>
        <taxon>Bicosoecida</taxon>
        <taxon>Cafeteriaceae</taxon>
        <taxon>Cafeteria</taxon>
    </lineage>
</organism>
<dbReference type="AlphaFoldDB" id="A0A5A8EGN2"/>
<evidence type="ECO:0008006" key="7">
    <source>
        <dbReference type="Google" id="ProtNLM"/>
    </source>
</evidence>
<dbReference type="InterPro" id="IPR029021">
    <property type="entry name" value="Prot-tyrosine_phosphatase-like"/>
</dbReference>
<evidence type="ECO:0000259" key="1">
    <source>
        <dbReference type="PROSITE" id="PS50054"/>
    </source>
</evidence>
<evidence type="ECO:0000313" key="3">
    <source>
        <dbReference type="EMBL" id="KAA0149825.1"/>
    </source>
</evidence>
<dbReference type="GO" id="GO:0008579">
    <property type="term" value="F:JUN kinase phosphatase activity"/>
    <property type="evidence" value="ECO:0007669"/>
    <property type="project" value="TreeGrafter"/>
</dbReference>
<evidence type="ECO:0000259" key="2">
    <source>
        <dbReference type="PROSITE" id="PS50056"/>
    </source>
</evidence>